<evidence type="ECO:0000313" key="3">
    <source>
        <dbReference type="EMBL" id="GAV02786.1"/>
    </source>
</evidence>
<feature type="region of interest" description="Disordered" evidence="1">
    <location>
        <begin position="1"/>
        <end position="63"/>
    </location>
</feature>
<keyword evidence="4" id="KW-1185">Reference proteome</keyword>
<gene>
    <name evidence="3" type="primary">RvY_13310-1</name>
    <name evidence="3" type="synonym">RvY_13310.1</name>
    <name evidence="3" type="ORF">RvY_13310</name>
</gene>
<dbReference type="EMBL" id="BDGG01000008">
    <property type="protein sequence ID" value="GAV02786.1"/>
    <property type="molecule type" value="Genomic_DNA"/>
</dbReference>
<dbReference type="AlphaFoldDB" id="A0A1D1VPM2"/>
<name>A0A1D1VPM2_RAMVA</name>
<evidence type="ECO:0000256" key="1">
    <source>
        <dbReference type="SAM" id="MobiDB-lite"/>
    </source>
</evidence>
<proteinExistence type="predicted"/>
<protein>
    <recommendedName>
        <fullName evidence="2">DUF6570 domain-containing protein</fullName>
    </recommendedName>
</protein>
<feature type="domain" description="DUF6570" evidence="2">
    <location>
        <begin position="149"/>
        <end position="273"/>
    </location>
</feature>
<dbReference type="STRING" id="947166.A0A1D1VPM2"/>
<accession>A0A1D1VPM2</accession>
<feature type="compositionally biased region" description="Basic and acidic residues" evidence="1">
    <location>
        <begin position="1"/>
        <end position="12"/>
    </location>
</feature>
<evidence type="ECO:0000259" key="2">
    <source>
        <dbReference type="Pfam" id="PF20209"/>
    </source>
</evidence>
<comment type="caution">
    <text evidence="3">The sequence shown here is derived from an EMBL/GenBank/DDBJ whole genome shotgun (WGS) entry which is preliminary data.</text>
</comment>
<dbReference type="Pfam" id="PF20209">
    <property type="entry name" value="DUF6570"/>
    <property type="match status" value="1"/>
</dbReference>
<evidence type="ECO:0000313" key="4">
    <source>
        <dbReference type="Proteomes" id="UP000186922"/>
    </source>
</evidence>
<reference evidence="3 4" key="1">
    <citation type="journal article" date="2016" name="Nat. Commun.">
        <title>Extremotolerant tardigrade genome and improved radiotolerance of human cultured cells by tardigrade-unique protein.</title>
        <authorList>
            <person name="Hashimoto T."/>
            <person name="Horikawa D.D."/>
            <person name="Saito Y."/>
            <person name="Kuwahara H."/>
            <person name="Kozuka-Hata H."/>
            <person name="Shin-I T."/>
            <person name="Minakuchi Y."/>
            <person name="Ohishi K."/>
            <person name="Motoyama A."/>
            <person name="Aizu T."/>
            <person name="Enomoto A."/>
            <person name="Kondo K."/>
            <person name="Tanaka S."/>
            <person name="Hara Y."/>
            <person name="Koshikawa S."/>
            <person name="Sagara H."/>
            <person name="Miura T."/>
            <person name="Yokobori S."/>
            <person name="Miyagawa K."/>
            <person name="Suzuki Y."/>
            <person name="Kubo T."/>
            <person name="Oyama M."/>
            <person name="Kohara Y."/>
            <person name="Fujiyama A."/>
            <person name="Arakawa K."/>
            <person name="Katayama T."/>
            <person name="Toyoda A."/>
            <person name="Kunieda T."/>
        </authorList>
    </citation>
    <scope>NUCLEOTIDE SEQUENCE [LARGE SCALE GENOMIC DNA]</scope>
    <source>
        <strain evidence="3 4">YOKOZUNA-1</strain>
    </source>
</reference>
<dbReference type="Proteomes" id="UP000186922">
    <property type="component" value="Unassembled WGS sequence"/>
</dbReference>
<dbReference type="InterPro" id="IPR046700">
    <property type="entry name" value="DUF6570"/>
</dbReference>
<sequence>MVEERATEERSAAVRAGKRVQGAQPPDVSNPRVSRIDDEDSPVSGRARKRVRRGADPGDEYQLTPHNRLLLDRRARNYEDESDSDNDHIHMDAAVGRFRQAVTNFRVHIANLNGRKVCACCNDASPDLQFTPNSTECKRCARDKHISGVRKLSAENELDPGVFVPDQPKGLTQVEQMLIAEVATVVQVFSLKGGQRGYTGNVISFPQHVKGFVTNLPRNVRTLDIVIVRRTARNVEAYKDFHVRREKVLGALLWLRQNNRHYTDIQIDESNLAMLPQDGNVEALLPFINSTDGIADAVLVANVPAGGEGIWTMW</sequence>
<dbReference type="OrthoDB" id="8196283at2759"/>
<organism evidence="3 4">
    <name type="scientific">Ramazzottius varieornatus</name>
    <name type="common">Water bear</name>
    <name type="synonym">Tardigrade</name>
    <dbReference type="NCBI Taxonomy" id="947166"/>
    <lineage>
        <taxon>Eukaryota</taxon>
        <taxon>Metazoa</taxon>
        <taxon>Ecdysozoa</taxon>
        <taxon>Tardigrada</taxon>
        <taxon>Eutardigrada</taxon>
        <taxon>Parachela</taxon>
        <taxon>Hypsibioidea</taxon>
        <taxon>Ramazzottiidae</taxon>
        <taxon>Ramazzottius</taxon>
    </lineage>
</organism>